<dbReference type="PROSITE" id="PS50943">
    <property type="entry name" value="HTH_CROC1"/>
    <property type="match status" value="1"/>
</dbReference>
<evidence type="ECO:0000313" key="2">
    <source>
        <dbReference type="EMBL" id="GLF95256.1"/>
    </source>
</evidence>
<proteinExistence type="predicted"/>
<dbReference type="EMBL" id="BSBI01000004">
    <property type="protein sequence ID" value="GLF95256.1"/>
    <property type="molecule type" value="Genomic_DNA"/>
</dbReference>
<evidence type="ECO:0000313" key="3">
    <source>
        <dbReference type="Proteomes" id="UP001291653"/>
    </source>
</evidence>
<comment type="caution">
    <text evidence="2">The sequence shown here is derived from an EMBL/GenBank/DDBJ whole genome shotgun (WGS) entry which is preliminary data.</text>
</comment>
<dbReference type="CDD" id="cd00093">
    <property type="entry name" value="HTH_XRE"/>
    <property type="match status" value="1"/>
</dbReference>
<keyword evidence="3" id="KW-1185">Reference proteome</keyword>
<feature type="domain" description="HTH cro/C1-type" evidence="1">
    <location>
        <begin position="1"/>
        <end position="46"/>
    </location>
</feature>
<dbReference type="Proteomes" id="UP001291653">
    <property type="component" value="Unassembled WGS sequence"/>
</dbReference>
<dbReference type="InterPro" id="IPR001387">
    <property type="entry name" value="Cro/C1-type_HTH"/>
</dbReference>
<reference evidence="2 3" key="1">
    <citation type="submission" date="2022-10" db="EMBL/GenBank/DDBJ databases">
        <title>Draft genome sequence of Streptomyces sp. YSPA8.</title>
        <authorList>
            <person name="Moriuchi R."/>
            <person name="Dohra H."/>
            <person name="Yamamura H."/>
            <person name="Kodani S."/>
        </authorList>
    </citation>
    <scope>NUCLEOTIDE SEQUENCE [LARGE SCALE GENOMIC DNA]</scope>
    <source>
        <strain evidence="2 3">YSPA8</strain>
    </source>
</reference>
<gene>
    <name evidence="2" type="ORF">SYYSPA8_13185</name>
</gene>
<dbReference type="InterPro" id="IPR010982">
    <property type="entry name" value="Lambda_DNA-bd_dom_sf"/>
</dbReference>
<dbReference type="Gene3D" id="1.10.260.40">
    <property type="entry name" value="lambda repressor-like DNA-binding domains"/>
    <property type="match status" value="1"/>
</dbReference>
<organism evidence="2 3">
    <name type="scientific">Streptomyces yaizuensis</name>
    <dbReference type="NCBI Taxonomy" id="2989713"/>
    <lineage>
        <taxon>Bacteria</taxon>
        <taxon>Bacillati</taxon>
        <taxon>Actinomycetota</taxon>
        <taxon>Actinomycetes</taxon>
        <taxon>Kitasatosporales</taxon>
        <taxon>Streptomycetaceae</taxon>
        <taxon>Streptomyces</taxon>
    </lineage>
</organism>
<accession>A0ABQ5NZ70</accession>
<protein>
    <submittedName>
        <fullName evidence="2">Helix-turn-helix domain-containing protein</fullName>
    </submittedName>
</protein>
<sequence>MTVRDLADAVGVTPRTVLNWQAGRSTPGDRSFGRLLRALRCDAQDLSGRPRGTETLADLRRDAGLSADDAATLVRARGTMGVDAATLRALERGGPLAAGEKLSPERAGELVRRLAKAYRIPERVVMDAWRRSRPGDLTPALPPRQQPRPSKMGLAAWQDLNSRQRLYLACIFLQKRTDASSRSAPACRGAEAGRRRGVMLALAAPPEVVGYTPLQERLRREGVHDPGAGSTVEALIRRGLLLAHRDLVIVAGAGEVRRTCVELTPRGRAAVHAGLGVRPDQRPPQPLLSPWLWQILVRVARAGSRGLDGSLAGRGPHVLAVGRRPGNNGVSRGFIELRHPEGVSAGPCYWFLTSSGGGHLRDYLETYRGLYPEVDTAGI</sequence>
<evidence type="ECO:0000259" key="1">
    <source>
        <dbReference type="PROSITE" id="PS50943"/>
    </source>
</evidence>
<name>A0ABQ5NZ70_9ACTN</name>
<dbReference type="SUPFAM" id="SSF47413">
    <property type="entry name" value="lambda repressor-like DNA-binding domains"/>
    <property type="match status" value="1"/>
</dbReference>